<proteinExistence type="predicted"/>
<evidence type="ECO:0000313" key="2">
    <source>
        <dbReference type="Proteomes" id="UP000499080"/>
    </source>
</evidence>
<organism evidence="1 2">
    <name type="scientific">Araneus ventricosus</name>
    <name type="common">Orbweaver spider</name>
    <name type="synonym">Epeira ventricosa</name>
    <dbReference type="NCBI Taxonomy" id="182803"/>
    <lineage>
        <taxon>Eukaryota</taxon>
        <taxon>Metazoa</taxon>
        <taxon>Ecdysozoa</taxon>
        <taxon>Arthropoda</taxon>
        <taxon>Chelicerata</taxon>
        <taxon>Arachnida</taxon>
        <taxon>Araneae</taxon>
        <taxon>Araneomorphae</taxon>
        <taxon>Entelegynae</taxon>
        <taxon>Araneoidea</taxon>
        <taxon>Araneidae</taxon>
        <taxon>Araneus</taxon>
    </lineage>
</organism>
<dbReference type="EMBL" id="BGPR01082827">
    <property type="protein sequence ID" value="GBL88769.1"/>
    <property type="molecule type" value="Genomic_DNA"/>
</dbReference>
<protein>
    <submittedName>
        <fullName evidence="1">Uncharacterized protein</fullName>
    </submittedName>
</protein>
<gene>
    <name evidence="1" type="ORF">AVEN_2076_1</name>
</gene>
<reference evidence="1 2" key="1">
    <citation type="journal article" date="2019" name="Sci. Rep.">
        <title>Orb-weaving spider Araneus ventricosus genome elucidates the spidroin gene catalogue.</title>
        <authorList>
            <person name="Kono N."/>
            <person name="Nakamura H."/>
            <person name="Ohtoshi R."/>
            <person name="Moran D.A.P."/>
            <person name="Shinohara A."/>
            <person name="Yoshida Y."/>
            <person name="Fujiwara M."/>
            <person name="Mori M."/>
            <person name="Tomita M."/>
            <person name="Arakawa K."/>
        </authorList>
    </citation>
    <scope>NUCLEOTIDE SEQUENCE [LARGE SCALE GENOMIC DNA]</scope>
</reference>
<feature type="non-terminal residue" evidence="1">
    <location>
        <position position="39"/>
    </location>
</feature>
<evidence type="ECO:0000313" key="1">
    <source>
        <dbReference type="EMBL" id="GBL88769.1"/>
    </source>
</evidence>
<sequence length="39" mass="4280">MHLRICTILASLSVVLFMIVADIPAAYTASDHNSMESEE</sequence>
<accession>A0A4Y2BBE1</accession>
<dbReference type="AlphaFoldDB" id="A0A4Y2BBE1"/>
<dbReference type="Proteomes" id="UP000499080">
    <property type="component" value="Unassembled WGS sequence"/>
</dbReference>
<keyword evidence="2" id="KW-1185">Reference proteome</keyword>
<name>A0A4Y2BBE1_ARAVE</name>
<comment type="caution">
    <text evidence="1">The sequence shown here is derived from an EMBL/GenBank/DDBJ whole genome shotgun (WGS) entry which is preliminary data.</text>
</comment>